<evidence type="ECO:0000313" key="1">
    <source>
        <dbReference type="EMBL" id="QHU22880.1"/>
    </source>
</evidence>
<organism evidence="1">
    <name type="scientific">viral metagenome</name>
    <dbReference type="NCBI Taxonomy" id="1070528"/>
    <lineage>
        <taxon>unclassified sequences</taxon>
        <taxon>metagenomes</taxon>
        <taxon>organismal metagenomes</taxon>
    </lineage>
</organism>
<protein>
    <submittedName>
        <fullName evidence="1">Uncharacterized protein</fullName>
    </submittedName>
</protein>
<sequence>MSNYCEYKVGARITCKKTNDPNLNSDKCEINKKTRRCIVKKLKKTKKLPKKQTKLLSDLNCSNEEDPITFSHFKDDSISPNNILQLPYKDGKSLCFETETIWTMFANHVNHEYAVFLKVSNNDFTNIAPIDMSVWGIQKNLLTIDSVKDFMKKRAKEGIKKKEFRDPNAPYLPKGNSSSAILENFLVDRIDPNNSIHVEFLTKAILGQHPSSSGINIETEWRNMVEIIYATWIEPPSNQIVYLKPLTTKARLEINSLPSNEERRLYFIHLLINLYNGILKRSTPDEARSKLTMLLWALNLTIQE</sequence>
<dbReference type="AlphaFoldDB" id="A0A6C0L1Y3"/>
<accession>A0A6C0L1Y3</accession>
<proteinExistence type="predicted"/>
<name>A0A6C0L1Y3_9ZZZZ</name>
<reference evidence="1" key="1">
    <citation type="journal article" date="2020" name="Nature">
        <title>Giant virus diversity and host interactions through global metagenomics.</title>
        <authorList>
            <person name="Schulz F."/>
            <person name="Roux S."/>
            <person name="Paez-Espino D."/>
            <person name="Jungbluth S."/>
            <person name="Walsh D.A."/>
            <person name="Denef V.J."/>
            <person name="McMahon K.D."/>
            <person name="Konstantinidis K.T."/>
            <person name="Eloe-Fadrosh E.A."/>
            <person name="Kyrpides N.C."/>
            <person name="Woyke T."/>
        </authorList>
    </citation>
    <scope>NUCLEOTIDE SEQUENCE</scope>
    <source>
        <strain evidence="1">GVMAG-S-ERX555907-63</strain>
    </source>
</reference>
<dbReference type="EMBL" id="MN741019">
    <property type="protein sequence ID" value="QHU22880.1"/>
    <property type="molecule type" value="Genomic_DNA"/>
</dbReference>